<dbReference type="PANTHER" id="PTHR31687:SF3">
    <property type="entry name" value="PROTEIN URG3"/>
    <property type="match status" value="1"/>
</dbReference>
<dbReference type="AlphaFoldDB" id="A0A4Q9M8C6"/>
<gene>
    <name evidence="2" type="ORF">BD311DRAFT_771377</name>
</gene>
<evidence type="ECO:0000313" key="2">
    <source>
        <dbReference type="EMBL" id="TBU21911.1"/>
    </source>
</evidence>
<accession>A0A4Q9M8C6</accession>
<dbReference type="PANTHER" id="PTHR31687">
    <property type="match status" value="1"/>
</dbReference>
<reference evidence="2" key="1">
    <citation type="submission" date="2019-01" db="EMBL/GenBank/DDBJ databases">
        <title>Draft genome sequences of three monokaryotic isolates of the white-rot basidiomycete fungus Dichomitus squalens.</title>
        <authorList>
            <consortium name="DOE Joint Genome Institute"/>
            <person name="Lopez S.C."/>
            <person name="Andreopoulos B."/>
            <person name="Pangilinan J."/>
            <person name="Lipzen A."/>
            <person name="Riley R."/>
            <person name="Ahrendt S."/>
            <person name="Ng V."/>
            <person name="Barry K."/>
            <person name="Daum C."/>
            <person name="Grigoriev I.V."/>
            <person name="Hilden K.S."/>
            <person name="Makela M.R."/>
            <person name="de Vries R.P."/>
        </authorList>
    </citation>
    <scope>NUCLEOTIDE SEQUENCE [LARGE SCALE GENOMIC DNA]</scope>
    <source>
        <strain evidence="2">OM18370.1</strain>
    </source>
</reference>
<dbReference type="EMBL" id="ML143568">
    <property type="protein sequence ID" value="TBU21911.1"/>
    <property type="molecule type" value="Genomic_DNA"/>
</dbReference>
<dbReference type="InterPro" id="IPR012469">
    <property type="entry name" value="DUF1688"/>
</dbReference>
<organism evidence="2">
    <name type="scientific">Dichomitus squalens</name>
    <dbReference type="NCBI Taxonomy" id="114155"/>
    <lineage>
        <taxon>Eukaryota</taxon>
        <taxon>Fungi</taxon>
        <taxon>Dikarya</taxon>
        <taxon>Basidiomycota</taxon>
        <taxon>Agaricomycotina</taxon>
        <taxon>Agaricomycetes</taxon>
        <taxon>Polyporales</taxon>
        <taxon>Polyporaceae</taxon>
        <taxon>Dichomitus</taxon>
    </lineage>
</organism>
<evidence type="ECO:0000256" key="1">
    <source>
        <dbReference type="SAM" id="MobiDB-lite"/>
    </source>
</evidence>
<feature type="region of interest" description="Disordered" evidence="1">
    <location>
        <begin position="422"/>
        <end position="443"/>
    </location>
</feature>
<proteinExistence type="predicted"/>
<sequence length="443" mass="48324">MNPIAFDSPVTTAAYLRTLPAIRERCRRVHALAQEGKLEYFDYHPEKEPEVAAFCVDIIKRDFGTNFAAIPPHGRWRHLDAGRSRVDPLINKWRNSLNPPDVKETTRRLLDLFLVSVLLDAGAGNSWSFKEESSGLSFSRSEGLGVASIAMFEQGLFSGDAANPYQVDADGLSKVTASKVANAMQVSASNPLVGLEGRTSLLVNLSKALRANATYFGDAGRPGHIVDFLESESIAEGGVRQVHISALWTALIEGLAPIWPATRTTLGGIPLGDVWPCDALKKQSATAGTYKEGDELVPFHKLTGWITYSLVEPLEKVLGWKFEGIEHMTGLPEYRNGGLLVDLGVLSLRPGVLDASLYPDPSSSIPKLPPSHPAIIEWRAMTVIELDRVADEIRRQLDLSAEQLTLAQVLESATWKGGREIAKQRRPATGGPPIEIESDGTVF</sequence>
<dbReference type="OrthoDB" id="2153176at2759"/>
<protein>
    <recommendedName>
        <fullName evidence="3">DUF1688-domain-containing protein</fullName>
    </recommendedName>
</protein>
<dbReference type="Proteomes" id="UP000292957">
    <property type="component" value="Unassembled WGS sequence"/>
</dbReference>
<dbReference type="Pfam" id="PF07958">
    <property type="entry name" value="DUF1688"/>
    <property type="match status" value="1"/>
</dbReference>
<evidence type="ECO:0008006" key="3">
    <source>
        <dbReference type="Google" id="ProtNLM"/>
    </source>
</evidence>
<name>A0A4Q9M8C6_9APHY</name>